<organism evidence="6 7">
    <name type="scientific">Adonisia turfae CCMR0081</name>
    <dbReference type="NCBI Taxonomy" id="2292702"/>
    <lineage>
        <taxon>Bacteria</taxon>
        <taxon>Bacillati</taxon>
        <taxon>Cyanobacteriota</taxon>
        <taxon>Adonisia</taxon>
        <taxon>Adonisia turfae</taxon>
    </lineage>
</organism>
<keyword evidence="2" id="KW-0677">Repeat</keyword>
<dbReference type="Gene3D" id="2.60.40.10">
    <property type="entry name" value="Immunoglobulins"/>
    <property type="match status" value="1"/>
</dbReference>
<accession>A0A6M0RHR7</accession>
<reference evidence="6 7" key="1">
    <citation type="journal article" date="2020" name="Microb. Ecol.">
        <title>Ecogenomics of the Marine Benthic Filamentous Cyanobacterium Adonisia.</title>
        <authorList>
            <person name="Walter J.M."/>
            <person name="Coutinho F.H."/>
            <person name="Leomil L."/>
            <person name="Hargreaves P.I."/>
            <person name="Campeao M.E."/>
            <person name="Vieira V.V."/>
            <person name="Silva B.S."/>
            <person name="Fistarol G.O."/>
            <person name="Salomon P.S."/>
            <person name="Sawabe T."/>
            <person name="Mino S."/>
            <person name="Hosokawa M."/>
            <person name="Miyashita H."/>
            <person name="Maruyama F."/>
            <person name="van Verk M.C."/>
            <person name="Dutilh B.E."/>
            <person name="Thompson C.C."/>
            <person name="Thompson F.L."/>
        </authorList>
    </citation>
    <scope>NUCLEOTIDE SEQUENCE [LARGE SCALE GENOMIC DNA]</scope>
    <source>
        <strain evidence="6 7">CCMR0081</strain>
    </source>
</reference>
<name>A0A6M0RHR7_9CYAN</name>
<gene>
    <name evidence="6" type="ORF">DXZ20_09105</name>
</gene>
<dbReference type="Pfam" id="PF25023">
    <property type="entry name" value="TEN_YD-shell"/>
    <property type="match status" value="1"/>
</dbReference>
<feature type="domain" description="DUF4114" evidence="4">
    <location>
        <begin position="195"/>
        <end position="273"/>
    </location>
</feature>
<evidence type="ECO:0000259" key="3">
    <source>
        <dbReference type="Pfam" id="PF13205"/>
    </source>
</evidence>
<dbReference type="InterPro" id="IPR014755">
    <property type="entry name" value="Cu-Rt/internalin_Ig-like"/>
</dbReference>
<evidence type="ECO:0000259" key="4">
    <source>
        <dbReference type="Pfam" id="PF13448"/>
    </source>
</evidence>
<keyword evidence="7" id="KW-1185">Reference proteome</keyword>
<evidence type="ECO:0000256" key="1">
    <source>
        <dbReference type="ARBA" id="ARBA00022729"/>
    </source>
</evidence>
<evidence type="ECO:0000313" key="6">
    <source>
        <dbReference type="EMBL" id="NEZ55827.1"/>
    </source>
</evidence>
<evidence type="ECO:0000256" key="2">
    <source>
        <dbReference type="ARBA" id="ARBA00022737"/>
    </source>
</evidence>
<dbReference type="Proteomes" id="UP000481033">
    <property type="component" value="Unassembled WGS sequence"/>
</dbReference>
<comment type="caution">
    <text evidence="6">The sequence shown here is derived from an EMBL/GenBank/DDBJ whole genome shotgun (WGS) entry which is preliminary data.</text>
</comment>
<dbReference type="Pfam" id="PF13448">
    <property type="entry name" value="DUF4114"/>
    <property type="match status" value="1"/>
</dbReference>
<evidence type="ECO:0000259" key="5">
    <source>
        <dbReference type="Pfam" id="PF25023"/>
    </source>
</evidence>
<dbReference type="EMBL" id="QXHD01000004">
    <property type="protein sequence ID" value="NEZ55827.1"/>
    <property type="molecule type" value="Genomic_DNA"/>
</dbReference>
<dbReference type="InterPro" id="IPR025193">
    <property type="entry name" value="DUF4114"/>
</dbReference>
<dbReference type="InterPro" id="IPR032812">
    <property type="entry name" value="SbsA_Ig"/>
</dbReference>
<keyword evidence="1" id="KW-0732">Signal</keyword>
<dbReference type="AlphaFoldDB" id="A0A6M0RHR7"/>
<dbReference type="InterPro" id="IPR013783">
    <property type="entry name" value="Ig-like_fold"/>
</dbReference>
<dbReference type="Gene3D" id="2.180.10.10">
    <property type="entry name" value="RHS repeat-associated core"/>
    <property type="match status" value="1"/>
</dbReference>
<evidence type="ECO:0000313" key="7">
    <source>
        <dbReference type="Proteomes" id="UP000481033"/>
    </source>
</evidence>
<proteinExistence type="predicted"/>
<dbReference type="RefSeq" id="WP_163697724.1">
    <property type="nucleotide sequence ID" value="NZ_QXHD01000004.1"/>
</dbReference>
<feature type="domain" description="SbsA Ig-like" evidence="3">
    <location>
        <begin position="417"/>
        <end position="510"/>
    </location>
</feature>
<dbReference type="Pfam" id="PF13205">
    <property type="entry name" value="Big_5"/>
    <property type="match status" value="1"/>
</dbReference>
<dbReference type="Gene3D" id="2.60.40.1220">
    <property type="match status" value="1"/>
</dbReference>
<protein>
    <submittedName>
        <fullName evidence="6">DUF4114 domain-containing protein</fullName>
    </submittedName>
</protein>
<feature type="domain" description="Teneurin-like YD-shell" evidence="5">
    <location>
        <begin position="1030"/>
        <end position="1117"/>
    </location>
</feature>
<sequence length="1178" mass="128485">MEIFDLNQDLNPLSVNSHLDSHALPDNNPLGLPKNSTPLELSTPDIEISDPQGIEPTLTTVLSEADLWEADSAANTTDLIAHQPDQSTFSSLEAFSIDDLTGVFTVEPTGEITTDFLFDAGGYKSELAIISLEGMEDLIPGSTAFIQEGARRGLSGSPLGHILISDRNEGARFSGELGEKNRNRGDYNSPRTVFMNPGDRVALMLVPDGTLSQVANQPNLQGSARPFFSMTAANPGEKTQLAQVTGSLFAWEDLRLDGTSDRDYNDIIFQLQGVTGRATAFENLVAANKDWRDLDLGKILIDHASFEDVNPLQITVRLANDTGFDSTDGITFDSNISGLVTGTSLITAFRGKWDSPSGGGFVDILSALEDDGSFTLTLAQLEQINGSPILDGEHRLLLQAVDAAGNFSETELVFTLDTTAPRLTGTPSSLSSNFIDVSFNEFMEAGISDLDNYTLKQVGNDSDGQVVEITSVEQLDGQKLRLYFSAPAAGQYELTVDSSVSDLAGNALSDGDELDVFSPLLPSKVGEVYVSGAALAFQDLGPLSGVAIDEITGKLILLSEEKDGVNSSHLRLDDVVTIFRSVYEEGQAPYVTIDPDPEDLEGDFIVLHDPFTDDTYVGWTLFEADRIMKTYSLGVDNVTKEPFTSLVPGYKNLFDPDFQSANDFDEAIFERFWIVPAELSRDQAQVEDKSLTLLDVTLKVNTERIILDENGVLITAPDPTPSDGAAYFSNWFTENYDAIAQEVQLPPPDGSGIVGTVSPFTETEGMALITGVAEVLQDQVIFMPDWMQQYGVSPVDVTDTTPKLKVTETIEEETEEGVTETTVEIDGGVSLEPETITSQTNNPPTAVFAEKLFDIADTQPLLASFNFIEAGKTYNALAVPTDNTEALGGQMLRELDLAIPMQDGTDLSLERSFHSFFVPDSILGNSWTLDLPTLEQEFTSEFTTYQFSSPLKTQSARFIQDKDGVFQPDKPDKLFPLLVGDDNRIGTETKLVRFQDGRDWHFDPQGQLLGWVEGPVAAAYKRNSQNQIATIEGWYDNTKQATIELTYNTNGQLESATGSNNSFVDYGYNAAGQLASVTGTNISLEYTYSEQGLVTGIQKDGTLTAMFTYDTRGQLTSEWMSDGTSDGTTLIYGIQYLDEGIQLTVTDVETQAMVNILYDSDLQPLQQTFSDGKIIYWL</sequence>
<dbReference type="InterPro" id="IPR056823">
    <property type="entry name" value="TEN-like_YD-shell"/>
</dbReference>